<dbReference type="InterPro" id="IPR029787">
    <property type="entry name" value="Nucleotide_cyclase"/>
</dbReference>
<dbReference type="CDD" id="cd07302">
    <property type="entry name" value="CHD"/>
    <property type="match status" value="1"/>
</dbReference>
<dbReference type="SMART" id="SM00382">
    <property type="entry name" value="AAA"/>
    <property type="match status" value="1"/>
</dbReference>
<evidence type="ECO:0000256" key="1">
    <source>
        <dbReference type="ARBA" id="ARBA00022741"/>
    </source>
</evidence>
<dbReference type="Gene3D" id="3.40.50.300">
    <property type="entry name" value="P-loop containing nucleotide triphosphate hydrolases"/>
    <property type="match status" value="1"/>
</dbReference>
<dbReference type="RefSeq" id="WP_047221952.1">
    <property type="nucleotide sequence ID" value="NZ_JWIO01000005.1"/>
</dbReference>
<name>A0ABR5F6W1_9ACTN</name>
<protein>
    <recommendedName>
        <fullName evidence="4">Guanylate cyclase domain-containing protein</fullName>
    </recommendedName>
</protein>
<dbReference type="Pfam" id="PF00211">
    <property type="entry name" value="Guanylate_cyc"/>
    <property type="match status" value="1"/>
</dbReference>
<organism evidence="5 6">
    <name type="scientific">Protofrankia coriariae</name>
    <dbReference type="NCBI Taxonomy" id="1562887"/>
    <lineage>
        <taxon>Bacteria</taxon>
        <taxon>Bacillati</taxon>
        <taxon>Actinomycetota</taxon>
        <taxon>Actinomycetes</taxon>
        <taxon>Frankiales</taxon>
        <taxon>Frankiaceae</taxon>
        <taxon>Protofrankia</taxon>
    </lineage>
</organism>
<dbReference type="InterPro" id="IPR041664">
    <property type="entry name" value="AAA_16"/>
</dbReference>
<gene>
    <name evidence="5" type="ORF">FrCorBMG51_05190</name>
</gene>
<dbReference type="EMBL" id="JWIO01000005">
    <property type="protein sequence ID" value="KLL12397.1"/>
    <property type="molecule type" value="Genomic_DNA"/>
</dbReference>
<dbReference type="Pfam" id="PF13191">
    <property type="entry name" value="AAA_16"/>
    <property type="match status" value="1"/>
</dbReference>
<feature type="region of interest" description="Disordered" evidence="3">
    <location>
        <begin position="541"/>
        <end position="602"/>
    </location>
</feature>
<dbReference type="SMART" id="SM00044">
    <property type="entry name" value="CYCc"/>
    <property type="match status" value="1"/>
</dbReference>
<feature type="region of interest" description="Disordered" evidence="3">
    <location>
        <begin position="1"/>
        <end position="20"/>
    </location>
</feature>
<dbReference type="InterPro" id="IPR027417">
    <property type="entry name" value="P-loop_NTPase"/>
</dbReference>
<dbReference type="SUPFAM" id="SSF52540">
    <property type="entry name" value="P-loop containing nucleoside triphosphate hydrolases"/>
    <property type="match status" value="1"/>
</dbReference>
<evidence type="ECO:0000313" key="6">
    <source>
        <dbReference type="Proteomes" id="UP000035425"/>
    </source>
</evidence>
<dbReference type="PANTHER" id="PTHR16305:SF28">
    <property type="entry name" value="GUANYLATE CYCLASE DOMAIN-CONTAINING PROTEIN"/>
    <property type="match status" value="1"/>
</dbReference>
<evidence type="ECO:0000313" key="5">
    <source>
        <dbReference type="EMBL" id="KLL12397.1"/>
    </source>
</evidence>
<evidence type="ECO:0000259" key="4">
    <source>
        <dbReference type="PROSITE" id="PS50125"/>
    </source>
</evidence>
<proteinExistence type="predicted"/>
<keyword evidence="6" id="KW-1185">Reference proteome</keyword>
<dbReference type="InterPro" id="IPR003593">
    <property type="entry name" value="AAA+_ATPase"/>
</dbReference>
<evidence type="ECO:0000256" key="3">
    <source>
        <dbReference type="SAM" id="MobiDB-lite"/>
    </source>
</evidence>
<keyword evidence="1" id="KW-0547">Nucleotide-binding</keyword>
<accession>A0ABR5F6W1</accession>
<evidence type="ECO:0000256" key="2">
    <source>
        <dbReference type="ARBA" id="ARBA00022840"/>
    </source>
</evidence>
<comment type="caution">
    <text evidence="5">The sequence shown here is derived from an EMBL/GenBank/DDBJ whole genome shotgun (WGS) entry which is preliminary data.</text>
</comment>
<dbReference type="PROSITE" id="PS50125">
    <property type="entry name" value="GUANYLATE_CYCLASE_2"/>
    <property type="match status" value="1"/>
</dbReference>
<dbReference type="Proteomes" id="UP000035425">
    <property type="component" value="Unassembled WGS sequence"/>
</dbReference>
<feature type="domain" description="Guanylate cyclase" evidence="4">
    <location>
        <begin position="56"/>
        <end position="168"/>
    </location>
</feature>
<keyword evidence="2" id="KW-0067">ATP-binding</keyword>
<dbReference type="Gene3D" id="3.30.70.1230">
    <property type="entry name" value="Nucleotide cyclase"/>
    <property type="match status" value="1"/>
</dbReference>
<reference evidence="5 6" key="1">
    <citation type="submission" date="2014-12" db="EMBL/GenBank/DDBJ databases">
        <title>Frankia sp. BMG5.1 draft genome.</title>
        <authorList>
            <person name="Gtari M."/>
            <person name="Ghodhbane-Gtari F."/>
            <person name="Nouioui I."/>
            <person name="Ktari A."/>
            <person name="Hezbri K."/>
            <person name="Mimouni W."/>
            <person name="Sbissi I."/>
            <person name="Ayari A."/>
            <person name="Yamanaka T."/>
            <person name="Normand P."/>
            <person name="Tisa L.S."/>
            <person name="Boudabous A."/>
        </authorList>
    </citation>
    <scope>NUCLEOTIDE SEQUENCE [LARGE SCALE GENOMIC DNA]</scope>
    <source>
        <strain evidence="5 6">BMG5.1</strain>
    </source>
</reference>
<dbReference type="PANTHER" id="PTHR16305">
    <property type="entry name" value="TESTICULAR SOLUBLE ADENYLYL CYCLASE"/>
    <property type="match status" value="1"/>
</dbReference>
<feature type="compositionally biased region" description="Pro residues" evidence="3">
    <location>
        <begin position="562"/>
        <end position="577"/>
    </location>
</feature>
<sequence>MAVTDTSGAADQRCGTDEAAVEPGPRIRLVTPGSLVDQNMLTDPLSGEPSATGTVTLLFTDIEGSTRLVRRHGERYGDILAACQRLQRQAFAANNGREIDTQGDSFFVAFRTSKDAVAAAVAAQRALAAHQWPAGARVRVRMGLHTTEPTAWTGRFVGLGVNRAARLCAAGHGGQILLSEITHSLVEDALPDGLDMRYLGEHWLKDFDQTQRIWQLVVPDLQNAFPPLRAPDASASAGMCDETVAGAAADDDADSDGEHSAGSHLGWLASMADAAFVGRVAELRALRESWERARSGHRVLALVSGEPGIGKTTLAARIARIALDDGGLVLYGRWDEDVLAPYQAYREALSEYSRTCPRSVLRAEFSEHADEISRLFPEVAKRIGVGGTPLPGNAEAERFRLFEAIDGWLATMAARRPVLTVLDDLQWADRSSLLLLQHITRALRATPLLVVATYRSTDHGELSDFLPRLVRDVDCRRITVDGLDDDETVALLGRITGDGLSGPDLALARELRADTAGNPFFLTEMMRHLVDMGTLFPTPLPASGRAPSVDPVDPVDLSTDLPAPPAPPNPLPAPLTPTEPLQPDRPLPAHLADLSGPPLPSQIEIPETVRDLVRWRLSRLSRECAAALDVASVIGHEFDVDILSTATRIDEMRLLDLLDEAQQAGLVHEDHDQPARYVFSHSVVRRFLRDNLGVTRSARLHRRIGDAFQDRQASAHAELAHHYWASADPAVADRAVHYARLAGDRALAEAAFDGAVLHYRRALDVLDRNGGGLRAELLLALGDAHGRAEEYPARDARFLEAAAAARSSDSTDLFTRAAFGYGGVLPPAVSPDPRGRALLEEALQRLGTADSPARARALGRLAHWIHHERPYAERVALCREAIAMARRVRDLATLATVLRHRCWALDGPRDVDEQLVDAAEILRLGEELGNHELLLDGLRIKMSARFRRGEFELAADTAATLTDLARELRHPEFLRIATMWNVVVATIEGRYGHAQRLAGELQAHLRQLGHSQTDLIPIGQALPMLWLQGRLADARSLIDDIATLQSHIQIWPAMRAWLGAESGADGQVRQLLGRLSPDAPARLDENYSWWATIVAFVQAVTAVGDQEWAGRLYDLVLPFARHNATLGLAGFLGAVTHHLGVLAGTLGRWDAACAHFEAALERHQTMGSVPFVALTQTEYALVLTARGCDGDRERAEGLRAAALRTAADLDLKAIRTRADRQIPPGA</sequence>
<dbReference type="InterPro" id="IPR001054">
    <property type="entry name" value="A/G_cyclase"/>
</dbReference>
<dbReference type="SUPFAM" id="SSF55073">
    <property type="entry name" value="Nucleotide cyclase"/>
    <property type="match status" value="1"/>
</dbReference>